<dbReference type="Pfam" id="PF00250">
    <property type="entry name" value="Forkhead"/>
    <property type="match status" value="1"/>
</dbReference>
<dbReference type="InterPro" id="IPR036390">
    <property type="entry name" value="WH_DNA-bd_sf"/>
</dbReference>
<keyword evidence="11" id="KW-1185">Reference proteome</keyword>
<feature type="compositionally biased region" description="Basic and acidic residues" evidence="7">
    <location>
        <begin position="748"/>
        <end position="757"/>
    </location>
</feature>
<dbReference type="FunFam" id="2.60.200.20:FF:000031">
    <property type="entry name" value="Forkhead box protein K1"/>
    <property type="match status" value="1"/>
</dbReference>
<dbReference type="Pfam" id="PF00498">
    <property type="entry name" value="FHA"/>
    <property type="match status" value="1"/>
</dbReference>
<feature type="region of interest" description="Disordered" evidence="7">
    <location>
        <begin position="388"/>
        <end position="407"/>
    </location>
</feature>
<feature type="region of interest" description="Disordered" evidence="7">
    <location>
        <begin position="485"/>
        <end position="527"/>
    </location>
</feature>
<gene>
    <name evidence="10" type="ORF">SKAU_G00291050</name>
</gene>
<dbReference type="GO" id="GO:0000981">
    <property type="term" value="F:DNA-binding transcription factor activity, RNA polymerase II-specific"/>
    <property type="evidence" value="ECO:0007669"/>
    <property type="project" value="TreeGrafter"/>
</dbReference>
<dbReference type="PROSITE" id="PS00657">
    <property type="entry name" value="FORK_HEAD_1"/>
    <property type="match status" value="1"/>
</dbReference>
<dbReference type="InterPro" id="IPR001766">
    <property type="entry name" value="Fork_head_dom"/>
</dbReference>
<evidence type="ECO:0000256" key="1">
    <source>
        <dbReference type="ARBA" id="ARBA00004123"/>
    </source>
</evidence>
<evidence type="ECO:0000256" key="4">
    <source>
        <dbReference type="ARBA" id="ARBA00023163"/>
    </source>
</evidence>
<dbReference type="GO" id="GO:0045893">
    <property type="term" value="P:positive regulation of DNA-templated transcription"/>
    <property type="evidence" value="ECO:0007669"/>
    <property type="project" value="UniProtKB-ARBA"/>
</dbReference>
<dbReference type="PROSITE" id="PS00658">
    <property type="entry name" value="FORK_HEAD_2"/>
    <property type="match status" value="1"/>
</dbReference>
<dbReference type="InterPro" id="IPR036388">
    <property type="entry name" value="WH-like_DNA-bd_sf"/>
</dbReference>
<keyword evidence="5 6" id="KW-0539">Nucleus</keyword>
<dbReference type="PANTHER" id="PTHR45881">
    <property type="entry name" value="CHECKPOINT SUPPRESSOR 1-LIKE, ISOFORM A-RELATED"/>
    <property type="match status" value="1"/>
</dbReference>
<evidence type="ECO:0000256" key="2">
    <source>
        <dbReference type="ARBA" id="ARBA00023015"/>
    </source>
</evidence>
<keyword evidence="2" id="KW-0805">Transcription regulation</keyword>
<dbReference type="InterPro" id="IPR000253">
    <property type="entry name" value="FHA_dom"/>
</dbReference>
<dbReference type="Gene3D" id="2.60.200.20">
    <property type="match status" value="1"/>
</dbReference>
<keyword evidence="3 6" id="KW-0238">DNA-binding</keyword>
<dbReference type="PANTHER" id="PTHR45881:SF4">
    <property type="entry name" value="FORKHEAD BOX PROTEIN K1"/>
    <property type="match status" value="1"/>
</dbReference>
<dbReference type="Gene3D" id="1.10.10.10">
    <property type="entry name" value="Winged helix-like DNA-binding domain superfamily/Winged helix DNA-binding domain"/>
    <property type="match status" value="1"/>
</dbReference>
<evidence type="ECO:0000256" key="5">
    <source>
        <dbReference type="ARBA" id="ARBA00023242"/>
    </source>
</evidence>
<protein>
    <recommendedName>
        <fullName evidence="12">Forkhead box protein K1</fullName>
    </recommendedName>
</protein>
<comment type="caution">
    <text evidence="10">The sequence shown here is derived from an EMBL/GenBank/DDBJ whole genome shotgun (WGS) entry which is preliminary data.</text>
</comment>
<dbReference type="PROSITE" id="PS50006">
    <property type="entry name" value="FHA_DOMAIN"/>
    <property type="match status" value="1"/>
</dbReference>
<dbReference type="Proteomes" id="UP001152622">
    <property type="component" value="Chromosome 12"/>
</dbReference>
<feature type="compositionally biased region" description="Polar residues" evidence="7">
    <location>
        <begin position="493"/>
        <end position="508"/>
    </location>
</feature>
<feature type="DNA-binding region" description="Fork-head" evidence="6">
    <location>
        <begin position="406"/>
        <end position="466"/>
    </location>
</feature>
<dbReference type="GO" id="GO:0005634">
    <property type="term" value="C:nucleus"/>
    <property type="evidence" value="ECO:0007669"/>
    <property type="project" value="UniProtKB-SubCell"/>
</dbReference>
<evidence type="ECO:0008006" key="12">
    <source>
        <dbReference type="Google" id="ProtNLM"/>
    </source>
</evidence>
<dbReference type="InterPro" id="IPR018122">
    <property type="entry name" value="TF_fork_head_CS_1"/>
</dbReference>
<feature type="compositionally biased region" description="Basic and acidic residues" evidence="7">
    <location>
        <begin position="389"/>
        <end position="406"/>
    </location>
</feature>
<dbReference type="SUPFAM" id="SSF46785">
    <property type="entry name" value="Winged helix' DNA-binding domain"/>
    <property type="match status" value="1"/>
</dbReference>
<dbReference type="CDD" id="cd20026">
    <property type="entry name" value="FH_FOXK"/>
    <property type="match status" value="1"/>
</dbReference>
<dbReference type="SMART" id="SM00339">
    <property type="entry name" value="FH"/>
    <property type="match status" value="1"/>
</dbReference>
<dbReference type="PRINTS" id="PR00053">
    <property type="entry name" value="FORKHEAD"/>
</dbReference>
<feature type="region of interest" description="Disordered" evidence="7">
    <location>
        <begin position="727"/>
        <end position="777"/>
    </location>
</feature>
<evidence type="ECO:0000256" key="7">
    <source>
        <dbReference type="SAM" id="MobiDB-lite"/>
    </source>
</evidence>
<dbReference type="SUPFAM" id="SSF49879">
    <property type="entry name" value="SMAD/FHA domain"/>
    <property type="match status" value="1"/>
</dbReference>
<evidence type="ECO:0000259" key="8">
    <source>
        <dbReference type="PROSITE" id="PS50006"/>
    </source>
</evidence>
<proteinExistence type="predicted"/>
<dbReference type="PROSITE" id="PS50039">
    <property type="entry name" value="FORK_HEAD_3"/>
    <property type="match status" value="1"/>
</dbReference>
<evidence type="ECO:0000256" key="3">
    <source>
        <dbReference type="ARBA" id="ARBA00023125"/>
    </source>
</evidence>
<accession>A0A9Q1ETS5</accession>
<evidence type="ECO:0000313" key="10">
    <source>
        <dbReference type="EMBL" id="KAJ8344912.1"/>
    </source>
</evidence>
<feature type="domain" description="FHA" evidence="8">
    <location>
        <begin position="220"/>
        <end position="272"/>
    </location>
</feature>
<dbReference type="SMART" id="SM00240">
    <property type="entry name" value="FHA"/>
    <property type="match status" value="1"/>
</dbReference>
<evidence type="ECO:0000313" key="11">
    <source>
        <dbReference type="Proteomes" id="UP001152622"/>
    </source>
</evidence>
<dbReference type="EMBL" id="JAINUF010000012">
    <property type="protein sequence ID" value="KAJ8344912.1"/>
    <property type="molecule type" value="Genomic_DNA"/>
</dbReference>
<keyword evidence="4" id="KW-0804">Transcription</keyword>
<evidence type="ECO:0000256" key="6">
    <source>
        <dbReference type="PROSITE-ProRule" id="PRU00089"/>
    </source>
</evidence>
<dbReference type="Pfam" id="PF13358">
    <property type="entry name" value="DDE_3"/>
    <property type="match status" value="1"/>
</dbReference>
<dbReference type="InterPro" id="IPR036397">
    <property type="entry name" value="RNaseH_sf"/>
</dbReference>
<dbReference type="GO" id="GO:0000978">
    <property type="term" value="F:RNA polymerase II cis-regulatory region sequence-specific DNA binding"/>
    <property type="evidence" value="ECO:0007669"/>
    <property type="project" value="TreeGrafter"/>
</dbReference>
<organism evidence="10 11">
    <name type="scientific">Synaphobranchus kaupii</name>
    <name type="common">Kaup's arrowtooth eel</name>
    <dbReference type="NCBI Taxonomy" id="118154"/>
    <lineage>
        <taxon>Eukaryota</taxon>
        <taxon>Metazoa</taxon>
        <taxon>Chordata</taxon>
        <taxon>Craniata</taxon>
        <taxon>Vertebrata</taxon>
        <taxon>Euteleostomi</taxon>
        <taxon>Actinopterygii</taxon>
        <taxon>Neopterygii</taxon>
        <taxon>Teleostei</taxon>
        <taxon>Anguilliformes</taxon>
        <taxon>Synaphobranchidae</taxon>
        <taxon>Synaphobranchus</taxon>
    </lineage>
</organism>
<dbReference type="InterPro" id="IPR030456">
    <property type="entry name" value="TF_fork_head_CS_2"/>
</dbReference>
<name>A0A9Q1ETS5_SYNKA</name>
<evidence type="ECO:0000259" key="9">
    <source>
        <dbReference type="PROSITE" id="PS50039"/>
    </source>
</evidence>
<dbReference type="AlphaFoldDB" id="A0A9Q1ETS5"/>
<dbReference type="Gene3D" id="3.30.420.10">
    <property type="entry name" value="Ribonuclease H-like superfamily/Ribonuclease H"/>
    <property type="match status" value="1"/>
</dbReference>
<dbReference type="OrthoDB" id="691130at2759"/>
<sequence length="777" mass="83949">MSSAGVSPLCFLKSKFTAAVYQGILEHFMIPSAENLYGDADFIFQQDLAPAHTARTTNTWFNNHAITVLDWPANSPDLNPIENLWDIVKRNMRDTRPNNTKELKAGIKASWASITPEQCHRLIASMPRRIKAQQLSLLLLVALLFPVYFSQKKMADFADDTGARALLALKSAPCSPVRVAAAPMYTLSSNSASMALSSTPQALARLEGRDFEFVMRQRMVTVGRNSSHGCVDVNMGHSSFISRRHFQITFDEPFFYLRCLGKNGVFVDGVFQRRGAPLYQLPRECTFRFPSTIIKIQFTTLYHKEMPKEEAPLSPVRPLYPSISPLKIHIPDNDFRSMMSPLPSPTGTISVPNSCPASPRGAGSSGYRFGHSVTSDLQLAAEFAAKAVSEQRADTSGEDSPKDESKPPYSYAQLIVQAISSALDRQLTLSGIYAHITKNYPYYRTADKGWQNSIRHNLSLNRYFIKAKLVEQAFRKRRQRGASCFRTPFGPLSSRSAPASPTHSSGLQTPDCLSREGSPVSHEQDLGSKLASVPEYRYTQSAPGSPVSAQPVIMTVPPQPAGGGAKPLAYVPASLIAPQQPPGHALHVVQQAPTVTMVRVMTTCASSPNGYILTNANLSGNQQGAGENSAGQRGSGEEKTAVTFATLPPASRVIQAVGTPIGGVVGGQQAFTFLQQTPVSLGQHQLPVRTVTQNGKHALPVASISAGAYAITSPLQMLAAQASSSPPVLVNRPASMEAEEPGSTAGEPEAKRPKVEDGEAAPVPQPVIVAMNQEASE</sequence>
<dbReference type="InterPro" id="IPR008984">
    <property type="entry name" value="SMAD_FHA_dom_sf"/>
</dbReference>
<comment type="subcellular location">
    <subcellularLocation>
        <location evidence="1 6">Nucleus</location>
    </subcellularLocation>
</comment>
<reference evidence="10" key="1">
    <citation type="journal article" date="2023" name="Science">
        <title>Genome structures resolve the early diversification of teleost fishes.</title>
        <authorList>
            <person name="Parey E."/>
            <person name="Louis A."/>
            <person name="Montfort J."/>
            <person name="Bouchez O."/>
            <person name="Roques C."/>
            <person name="Iampietro C."/>
            <person name="Lluch J."/>
            <person name="Castinel A."/>
            <person name="Donnadieu C."/>
            <person name="Desvignes T."/>
            <person name="Floi Bucao C."/>
            <person name="Jouanno E."/>
            <person name="Wen M."/>
            <person name="Mejri S."/>
            <person name="Dirks R."/>
            <person name="Jansen H."/>
            <person name="Henkel C."/>
            <person name="Chen W.J."/>
            <person name="Zahm M."/>
            <person name="Cabau C."/>
            <person name="Klopp C."/>
            <person name="Thompson A.W."/>
            <person name="Robinson-Rechavi M."/>
            <person name="Braasch I."/>
            <person name="Lecointre G."/>
            <person name="Bobe J."/>
            <person name="Postlethwait J.H."/>
            <person name="Berthelot C."/>
            <person name="Roest Crollius H."/>
            <person name="Guiguen Y."/>
        </authorList>
    </citation>
    <scope>NUCLEOTIDE SEQUENCE</scope>
    <source>
        <strain evidence="10">WJC10195</strain>
    </source>
</reference>
<feature type="domain" description="Fork-head" evidence="9">
    <location>
        <begin position="406"/>
        <end position="466"/>
    </location>
</feature>
<dbReference type="InterPro" id="IPR038717">
    <property type="entry name" value="Tc1-like_DDE_dom"/>
</dbReference>